<name>A0ABQ3ZI15_9ACTN</name>
<dbReference type="Gene3D" id="3.20.20.70">
    <property type="entry name" value="Aldolase class I"/>
    <property type="match status" value="1"/>
</dbReference>
<dbReference type="InterPro" id="IPR018659">
    <property type="entry name" value="DUF2090"/>
</dbReference>
<evidence type="ECO:0000313" key="3">
    <source>
        <dbReference type="Proteomes" id="UP000603200"/>
    </source>
</evidence>
<feature type="domain" description="DUF2090" evidence="1">
    <location>
        <begin position="19"/>
        <end position="310"/>
    </location>
</feature>
<protein>
    <recommendedName>
        <fullName evidence="1">DUF2090 domain-containing protein</fullName>
    </recommendedName>
</protein>
<dbReference type="EMBL" id="BOMN01000016">
    <property type="protein sequence ID" value="GIE18230.1"/>
    <property type="molecule type" value="Genomic_DNA"/>
</dbReference>
<dbReference type="InterPro" id="IPR013785">
    <property type="entry name" value="Aldolase_TIM"/>
</dbReference>
<comment type="caution">
    <text evidence="2">The sequence shown here is derived from an EMBL/GenBank/DDBJ whole genome shotgun (WGS) entry which is preliminary data.</text>
</comment>
<reference evidence="2 3" key="1">
    <citation type="submission" date="2021-01" db="EMBL/GenBank/DDBJ databases">
        <title>Whole genome shotgun sequence of Actinoplanes humidus NBRC 14915.</title>
        <authorList>
            <person name="Komaki H."/>
            <person name="Tamura T."/>
        </authorList>
    </citation>
    <scope>NUCLEOTIDE SEQUENCE [LARGE SCALE GENOMIC DNA]</scope>
    <source>
        <strain evidence="2 3">NBRC 14915</strain>
    </source>
</reference>
<evidence type="ECO:0000259" key="1">
    <source>
        <dbReference type="Pfam" id="PF09863"/>
    </source>
</evidence>
<gene>
    <name evidence="2" type="ORF">Ahu01nite_013320</name>
</gene>
<dbReference type="Pfam" id="PF09863">
    <property type="entry name" value="DUF2090"/>
    <property type="match status" value="1"/>
</dbReference>
<proteinExistence type="predicted"/>
<keyword evidence="3" id="KW-1185">Reference proteome</keyword>
<accession>A0ABQ3ZI15</accession>
<sequence>MPRVGNPVVMTWESGSDGPLFILAMDHRDSFGKTLFGVAGDEPDPDQLAGIKQAKRLIFEGLEVAAAQLPTGRAGVLVDEQYGQDVIDKIPRDEDGVVLAVPIEASGQEWFTFQWASQWLEHIDQIRPDFAKVLVRDNPDFPVGAREQQFDLLADVTEKLGDLGVPMLYELLVPATEAQLHSVGGDAYRYDRDLRPELVERVIADNQRHGVAPAIWKVEGLETVEAARLIAGQVKAGDSHADLIVLGRDAPQERLYHWLEVASEVPEFVGFAIGRSIWEDAIREHNENHDDEAARKAIAQRYLDCVARWKA</sequence>
<organism evidence="2 3">
    <name type="scientific">Winogradskya humida</name>
    <dbReference type="NCBI Taxonomy" id="113566"/>
    <lineage>
        <taxon>Bacteria</taxon>
        <taxon>Bacillati</taxon>
        <taxon>Actinomycetota</taxon>
        <taxon>Actinomycetes</taxon>
        <taxon>Micromonosporales</taxon>
        <taxon>Micromonosporaceae</taxon>
        <taxon>Winogradskya</taxon>
    </lineage>
</organism>
<dbReference type="Proteomes" id="UP000603200">
    <property type="component" value="Unassembled WGS sequence"/>
</dbReference>
<evidence type="ECO:0000313" key="2">
    <source>
        <dbReference type="EMBL" id="GIE18230.1"/>
    </source>
</evidence>